<gene>
    <name evidence="1" type="primary">PPP1R10</name>
    <name evidence="1" type="ORF">GBF38_010823</name>
</gene>
<evidence type="ECO:0000313" key="1">
    <source>
        <dbReference type="EMBL" id="KAG8004975.1"/>
    </source>
</evidence>
<evidence type="ECO:0000313" key="2">
    <source>
        <dbReference type="Proteomes" id="UP000805704"/>
    </source>
</evidence>
<accession>A0ACB7ESD3</accession>
<dbReference type="Proteomes" id="UP000805704">
    <property type="component" value="Chromosome 23"/>
</dbReference>
<organism evidence="1 2">
    <name type="scientific">Nibea albiflora</name>
    <name type="common">Yellow drum</name>
    <name type="synonym">Corvina albiflora</name>
    <dbReference type="NCBI Taxonomy" id="240163"/>
    <lineage>
        <taxon>Eukaryota</taxon>
        <taxon>Metazoa</taxon>
        <taxon>Chordata</taxon>
        <taxon>Craniata</taxon>
        <taxon>Vertebrata</taxon>
        <taxon>Euteleostomi</taxon>
        <taxon>Actinopterygii</taxon>
        <taxon>Neopterygii</taxon>
        <taxon>Teleostei</taxon>
        <taxon>Neoteleostei</taxon>
        <taxon>Acanthomorphata</taxon>
        <taxon>Eupercaria</taxon>
        <taxon>Sciaenidae</taxon>
        <taxon>Nibea</taxon>
    </lineage>
</organism>
<keyword evidence="2" id="KW-1185">Reference proteome</keyword>
<comment type="caution">
    <text evidence="1">The sequence shown here is derived from an EMBL/GenBank/DDBJ whole genome shotgun (WGS) entry which is preliminary data.</text>
</comment>
<sequence>MAGGPVDPREILKGVENLLGKDGELRSLEGVPKVFSLMKASTKMVSRCMYLNILLQTKSHDVLNRFIRVGGYRLLNSWLTYSKTTNNTPLLQLILLTLQKLPLKVDHLKQNNTAKLVKQLSKSADTEDLRKLASVLVDGWMATIRSQSVSSSGSSPAEKKKKKDESKVPVREVKEKSGDEEKKKEKPKAHAPSHAKIRSIGLEMDTPNPAPAKKTPAAPQLGDKYNIKPPLLKRPSSGPFDAPPLEKKYKPLNMPSNSAKEIKVKIIPAQPMECTGFLDALNSAPVPGIKIKKKKAGAGAPPNVKAVSPTSNKSSPFDGKPSTYSSSTKPSSPDSAASGTPADENMETEQPGTPVPSEDPEASDNGEKPNALAEPRGEEESLTKKGKKKKTVHWAEEEQLKHYFYFDLDETERVNVNKIKDFGEAAKRELMMDRQTFEMARRLSHDTMEERVPWTPPRPLMLTGSLVAAGANSTEKLTQRDREMGILQEIFLSKESVPDSPHEPDPEPYEPMPPRLIPLDEDSSMMDDGYGEAMDTTSQQASAMAQNESSKLPPVLTNLMLNLSNNSRSPQATSAVNNPVAPTVNVQELLSSIMGASGNQSTEDLIKQPDFSDKIKQLLGSLQQTQNQNQGGPPPGKINQLRCVVSTCSCLCVAHHDLVLSSLVNQGLLGHGPGTNNMNNMNMHMQMPMNGGYPPNNPPSGPRFNHPPPPHNHGPPFNAGGPRMMGPPPGQGRGDGNYWGDDSMRGGPHRGGHFHRGGRGRGGGGEPGFRGRGRGGPRGGHNNMNDMSKRPVCRHFMMKGSCSKPAKMIKAALSVLLVLVAISSTFGKYIPKSGKRIPQTLSRGWGDQLIWAQTYEEGLYWSRSRNKPLMVIFHLEDCPHSQSLKKAIADDVEIQRSLDEEFIVLNLMYETTDKHLSPDGQYVPRVLFVDPSMTVRADISGRYSNRLYAYEPSDLKLLVTNMKKAKKLLKSEL</sequence>
<dbReference type="EMBL" id="CM024811">
    <property type="protein sequence ID" value="KAG8004975.1"/>
    <property type="molecule type" value="Genomic_DNA"/>
</dbReference>
<protein>
    <submittedName>
        <fullName evidence="1">Serine/threonine-protein phosphatase 1 regulatory subunit 10</fullName>
    </submittedName>
</protein>
<reference evidence="1" key="1">
    <citation type="submission" date="2020-04" db="EMBL/GenBank/DDBJ databases">
        <title>A chromosome-scale assembly and high-density genetic map of the yellow drum (Nibea albiflora) genome.</title>
        <authorList>
            <person name="Xu D."/>
            <person name="Zhang W."/>
            <person name="Chen R."/>
            <person name="Tan P."/>
            <person name="Wang L."/>
            <person name="Song H."/>
            <person name="Tian L."/>
            <person name="Zhu Q."/>
            <person name="Wang B."/>
        </authorList>
    </citation>
    <scope>NUCLEOTIDE SEQUENCE</scope>
    <source>
        <strain evidence="1">ZJHYS-2018</strain>
    </source>
</reference>
<name>A0ACB7ESD3_NIBAL</name>
<proteinExistence type="predicted"/>